<comment type="caution">
    <text evidence="4">The sequence shown here is derived from an EMBL/GenBank/DDBJ whole genome shotgun (WGS) entry which is preliminary data.</text>
</comment>
<dbReference type="Pfam" id="PF22725">
    <property type="entry name" value="GFO_IDH_MocA_C3"/>
    <property type="match status" value="1"/>
</dbReference>
<accession>A0ABU9H7K1</accession>
<dbReference type="InterPro" id="IPR055170">
    <property type="entry name" value="GFO_IDH_MocA-like_dom"/>
</dbReference>
<dbReference type="SUPFAM" id="SSF51735">
    <property type="entry name" value="NAD(P)-binding Rossmann-fold domains"/>
    <property type="match status" value="1"/>
</dbReference>
<dbReference type="RefSeq" id="WP_341626539.1">
    <property type="nucleotide sequence ID" value="NZ_JBAKBA010000002.1"/>
</dbReference>
<proteinExistence type="predicted"/>
<evidence type="ECO:0000313" key="5">
    <source>
        <dbReference type="Proteomes" id="UP001366060"/>
    </source>
</evidence>
<reference evidence="4 5" key="1">
    <citation type="submission" date="2024-02" db="EMBL/GenBank/DDBJ databases">
        <title>Bacteria isolated from the canopy kelp, Nereocystis luetkeana.</title>
        <authorList>
            <person name="Pfister C.A."/>
            <person name="Younker I.T."/>
            <person name="Light S.H."/>
        </authorList>
    </citation>
    <scope>NUCLEOTIDE SEQUENCE [LARGE SCALE GENOMIC DNA]</scope>
    <source>
        <strain evidence="4 5">TI.2.07</strain>
    </source>
</reference>
<dbReference type="Gene3D" id="3.40.50.720">
    <property type="entry name" value="NAD(P)-binding Rossmann-like Domain"/>
    <property type="match status" value="1"/>
</dbReference>
<feature type="domain" description="Gfo/Idh/MocA-like oxidoreductase N-terminal" evidence="2">
    <location>
        <begin position="2"/>
        <end position="129"/>
    </location>
</feature>
<evidence type="ECO:0000256" key="1">
    <source>
        <dbReference type="ARBA" id="ARBA00022729"/>
    </source>
</evidence>
<dbReference type="Proteomes" id="UP001366060">
    <property type="component" value="Unassembled WGS sequence"/>
</dbReference>
<dbReference type="SUPFAM" id="SSF55347">
    <property type="entry name" value="Glyceraldehyde-3-phosphate dehydrogenase-like, C-terminal domain"/>
    <property type="match status" value="1"/>
</dbReference>
<organism evidence="4 5">
    <name type="scientific">Psychromonas arctica</name>
    <dbReference type="NCBI Taxonomy" id="168275"/>
    <lineage>
        <taxon>Bacteria</taxon>
        <taxon>Pseudomonadati</taxon>
        <taxon>Pseudomonadota</taxon>
        <taxon>Gammaproteobacteria</taxon>
        <taxon>Alteromonadales</taxon>
        <taxon>Psychromonadaceae</taxon>
        <taxon>Psychromonas</taxon>
    </lineage>
</organism>
<name>A0ABU9H7K1_9GAMM</name>
<evidence type="ECO:0000313" key="4">
    <source>
        <dbReference type="EMBL" id="MEL0657778.1"/>
    </source>
</evidence>
<dbReference type="PANTHER" id="PTHR43054:SF1">
    <property type="entry name" value="SCYLLO-INOSITOL 2-DEHYDROGENASE (NADP(+)) IOLU"/>
    <property type="match status" value="1"/>
</dbReference>
<dbReference type="InterPro" id="IPR036291">
    <property type="entry name" value="NAD(P)-bd_dom_sf"/>
</dbReference>
<dbReference type="PANTHER" id="PTHR43054">
    <property type="match status" value="1"/>
</dbReference>
<sequence>MIKFAVIGTNWITEKFIQGTLNPPQGNKQVMQLSAVYSRELTRAQTFAAKFSVADAIIETFDDLQQLATSTNIDAVYIASPNSLHYQQSKHMLENGKHVICEKPLSSTYQEALDLYKTAKENNVIFFEAYMTAHLPNFAVIQDALPQLGQIRKAHIHYCQYSSRYPAYLEGKKPNTFDPAFSNGSIMDIGYYCVALTTALFGKPRSVKAQAILLDSGVDGCGSVLLDYGDFCVTIDHSKISASNQFSEIQGEAGSLLIKHVGQCEQIIHQDHSFQSETEVDLTKPQSDNSMSYESIAFVKQITKAEINPVFEQRSLLTAQIINEVRKQTGIVFPADKVQR</sequence>
<dbReference type="InterPro" id="IPR000683">
    <property type="entry name" value="Gfo/Idh/MocA-like_OxRdtase_N"/>
</dbReference>
<keyword evidence="5" id="KW-1185">Reference proteome</keyword>
<evidence type="ECO:0000259" key="3">
    <source>
        <dbReference type="Pfam" id="PF22725"/>
    </source>
</evidence>
<dbReference type="Gene3D" id="3.30.360.10">
    <property type="entry name" value="Dihydrodipicolinate Reductase, domain 2"/>
    <property type="match status" value="1"/>
</dbReference>
<gene>
    <name evidence="4" type="ORF">V6255_01400</name>
</gene>
<protein>
    <submittedName>
        <fullName evidence="4">Gfo/Idh/MocA family oxidoreductase</fullName>
    </submittedName>
</protein>
<feature type="domain" description="GFO/IDH/MocA-like oxidoreductase" evidence="3">
    <location>
        <begin position="147"/>
        <end position="256"/>
    </location>
</feature>
<evidence type="ECO:0000259" key="2">
    <source>
        <dbReference type="Pfam" id="PF01408"/>
    </source>
</evidence>
<dbReference type="Pfam" id="PF01408">
    <property type="entry name" value="GFO_IDH_MocA"/>
    <property type="match status" value="1"/>
</dbReference>
<dbReference type="EMBL" id="JBAKBA010000002">
    <property type="protein sequence ID" value="MEL0657778.1"/>
    <property type="molecule type" value="Genomic_DNA"/>
</dbReference>
<keyword evidence="1" id="KW-0732">Signal</keyword>